<gene>
    <name evidence="1" type="ORF">LSINAPIS_LOCUS10536</name>
</gene>
<dbReference type="AlphaFoldDB" id="A0A5E4QPZ7"/>
<evidence type="ECO:0000313" key="2">
    <source>
        <dbReference type="Proteomes" id="UP000324832"/>
    </source>
</evidence>
<name>A0A5E4QPZ7_9NEOP</name>
<proteinExistence type="predicted"/>
<organism evidence="1 2">
    <name type="scientific">Leptidea sinapis</name>
    <dbReference type="NCBI Taxonomy" id="189913"/>
    <lineage>
        <taxon>Eukaryota</taxon>
        <taxon>Metazoa</taxon>
        <taxon>Ecdysozoa</taxon>
        <taxon>Arthropoda</taxon>
        <taxon>Hexapoda</taxon>
        <taxon>Insecta</taxon>
        <taxon>Pterygota</taxon>
        <taxon>Neoptera</taxon>
        <taxon>Endopterygota</taxon>
        <taxon>Lepidoptera</taxon>
        <taxon>Glossata</taxon>
        <taxon>Ditrysia</taxon>
        <taxon>Papilionoidea</taxon>
        <taxon>Pieridae</taxon>
        <taxon>Dismorphiinae</taxon>
        <taxon>Leptidea</taxon>
    </lineage>
</organism>
<reference evidence="1 2" key="1">
    <citation type="submission" date="2017-07" db="EMBL/GenBank/DDBJ databases">
        <authorList>
            <person name="Talla V."/>
            <person name="Backstrom N."/>
        </authorList>
    </citation>
    <scope>NUCLEOTIDE SEQUENCE [LARGE SCALE GENOMIC DNA]</scope>
</reference>
<dbReference type="Proteomes" id="UP000324832">
    <property type="component" value="Unassembled WGS sequence"/>
</dbReference>
<evidence type="ECO:0008006" key="3">
    <source>
        <dbReference type="Google" id="ProtNLM"/>
    </source>
</evidence>
<sequence length="69" mass="7669">MAATNLEILSRELPKVELHAHLNGSLSRSTMMQLKRYYADSGVSDQSDAFLDEFQIGAGDTRTLSEYST</sequence>
<accession>A0A5E4QPZ7</accession>
<dbReference type="EMBL" id="FZQP02004289">
    <property type="protein sequence ID" value="VVC99722.1"/>
    <property type="molecule type" value="Genomic_DNA"/>
</dbReference>
<evidence type="ECO:0000313" key="1">
    <source>
        <dbReference type="EMBL" id="VVC99722.1"/>
    </source>
</evidence>
<protein>
    <recommendedName>
        <fullName evidence="3">Adenosine deaminase domain-containing protein</fullName>
    </recommendedName>
</protein>
<keyword evidence="2" id="KW-1185">Reference proteome</keyword>
<dbReference type="Gene3D" id="3.20.20.140">
    <property type="entry name" value="Metal-dependent hydrolases"/>
    <property type="match status" value="1"/>
</dbReference>